<dbReference type="EMBL" id="JAAGNN010000017">
    <property type="protein sequence ID" value="KAF4078244.1"/>
    <property type="molecule type" value="Genomic_DNA"/>
</dbReference>
<reference evidence="1 2" key="1">
    <citation type="submission" date="2020-02" db="EMBL/GenBank/DDBJ databases">
        <title>A chromosome-scale genome assembly of the black bullhead catfish (Ameiurus melas).</title>
        <authorList>
            <person name="Wen M."/>
            <person name="Zham M."/>
            <person name="Cabau C."/>
            <person name="Klopp C."/>
            <person name="Donnadieu C."/>
            <person name="Roques C."/>
            <person name="Bouchez O."/>
            <person name="Lampietro C."/>
            <person name="Jouanno E."/>
            <person name="Herpin A."/>
            <person name="Louis A."/>
            <person name="Berthelot C."/>
            <person name="Parey E."/>
            <person name="Roest-Crollius H."/>
            <person name="Braasch I."/>
            <person name="Postlethwait J."/>
            <person name="Robinson-Rechavi M."/>
            <person name="Echchiki A."/>
            <person name="Begum T."/>
            <person name="Montfort J."/>
            <person name="Schartl M."/>
            <person name="Bobe J."/>
            <person name="Guiguen Y."/>
        </authorList>
    </citation>
    <scope>NUCLEOTIDE SEQUENCE [LARGE SCALE GENOMIC DNA]</scope>
    <source>
        <strain evidence="1">M_S1</strain>
        <tissue evidence="1">Blood</tissue>
    </source>
</reference>
<dbReference type="Proteomes" id="UP000593565">
    <property type="component" value="Unassembled WGS sequence"/>
</dbReference>
<evidence type="ECO:0000313" key="1">
    <source>
        <dbReference type="EMBL" id="KAF4078244.1"/>
    </source>
</evidence>
<accession>A0A7J6A5Y3</accession>
<protein>
    <submittedName>
        <fullName evidence="1">Uncharacterized protein</fullName>
    </submittedName>
</protein>
<evidence type="ECO:0000313" key="2">
    <source>
        <dbReference type="Proteomes" id="UP000593565"/>
    </source>
</evidence>
<keyword evidence="2" id="KW-1185">Reference proteome</keyword>
<proteinExistence type="predicted"/>
<comment type="caution">
    <text evidence="1">The sequence shown here is derived from an EMBL/GenBank/DDBJ whole genome shotgun (WGS) entry which is preliminary data.</text>
</comment>
<gene>
    <name evidence="1" type="ORF">AMELA_G00197220</name>
</gene>
<sequence>MYKTLVSPLTNSDSQGNCRLLHFHCNPHGGLSRVIVCQPKNGKWTCQRHASFPVQEPHGQLCRTEQFHVWIQHGKSAHRDMVGYPALTKWTVLDGPLSDPQSRWTFLW</sequence>
<name>A0A7J6A5Y3_AMEME</name>
<organism evidence="1 2">
    <name type="scientific">Ameiurus melas</name>
    <name type="common">Black bullhead</name>
    <name type="synonym">Silurus melas</name>
    <dbReference type="NCBI Taxonomy" id="219545"/>
    <lineage>
        <taxon>Eukaryota</taxon>
        <taxon>Metazoa</taxon>
        <taxon>Chordata</taxon>
        <taxon>Craniata</taxon>
        <taxon>Vertebrata</taxon>
        <taxon>Euteleostomi</taxon>
        <taxon>Actinopterygii</taxon>
        <taxon>Neopterygii</taxon>
        <taxon>Teleostei</taxon>
        <taxon>Ostariophysi</taxon>
        <taxon>Siluriformes</taxon>
        <taxon>Ictaluridae</taxon>
        <taxon>Ameiurus</taxon>
    </lineage>
</organism>
<dbReference type="AlphaFoldDB" id="A0A7J6A5Y3"/>